<reference evidence="8 9" key="1">
    <citation type="journal article" date="2024" name="IMA Fungus">
        <title>IMA Genome - F19 : A genome assembly and annotation guide to empower mycologists, including annotated draft genome sequences of Ceratocystis pirilliformis, Diaporthe australafricana, Fusarium ophioides, Paecilomyces lecythidis, and Sporothrix stenoceras.</title>
        <authorList>
            <person name="Aylward J."/>
            <person name="Wilson A.M."/>
            <person name="Visagie C.M."/>
            <person name="Spraker J."/>
            <person name="Barnes I."/>
            <person name="Buitendag C."/>
            <person name="Ceriani C."/>
            <person name="Del Mar Angel L."/>
            <person name="du Plessis D."/>
            <person name="Fuchs T."/>
            <person name="Gasser K."/>
            <person name="Kramer D."/>
            <person name="Li W."/>
            <person name="Munsamy K."/>
            <person name="Piso A."/>
            <person name="Price J.L."/>
            <person name="Sonnekus B."/>
            <person name="Thomas C."/>
            <person name="van der Nest A."/>
            <person name="van Dijk A."/>
            <person name="van Heerden A."/>
            <person name="van Vuuren N."/>
            <person name="Yilmaz N."/>
            <person name="Duong T.A."/>
            <person name="van der Merwe N.A."/>
            <person name="Wingfield M.J."/>
            <person name="Wingfield B.D."/>
        </authorList>
    </citation>
    <scope>NUCLEOTIDE SEQUENCE [LARGE SCALE GENOMIC DNA]</scope>
    <source>
        <strain evidence="8 9">CMW 18300</strain>
    </source>
</reference>
<protein>
    <recommendedName>
        <fullName evidence="7">Major facilitator superfamily (MFS) profile domain-containing protein</fullName>
    </recommendedName>
</protein>
<feature type="transmembrane region" description="Helical" evidence="6">
    <location>
        <begin position="114"/>
        <end position="133"/>
    </location>
</feature>
<evidence type="ECO:0000313" key="9">
    <source>
        <dbReference type="Proteomes" id="UP001583177"/>
    </source>
</evidence>
<evidence type="ECO:0000256" key="5">
    <source>
        <dbReference type="ARBA" id="ARBA00023136"/>
    </source>
</evidence>
<feature type="transmembrane region" description="Helical" evidence="6">
    <location>
        <begin position="338"/>
        <end position="359"/>
    </location>
</feature>
<keyword evidence="9" id="KW-1185">Reference proteome</keyword>
<dbReference type="Proteomes" id="UP001583177">
    <property type="component" value="Unassembled WGS sequence"/>
</dbReference>
<dbReference type="Gene3D" id="1.20.1250.20">
    <property type="entry name" value="MFS general substrate transporter like domains"/>
    <property type="match status" value="2"/>
</dbReference>
<feature type="transmembrane region" description="Helical" evidence="6">
    <location>
        <begin position="366"/>
        <end position="388"/>
    </location>
</feature>
<dbReference type="InterPro" id="IPR011701">
    <property type="entry name" value="MFS"/>
</dbReference>
<feature type="transmembrane region" description="Helical" evidence="6">
    <location>
        <begin position="302"/>
        <end position="326"/>
    </location>
</feature>
<evidence type="ECO:0000256" key="1">
    <source>
        <dbReference type="ARBA" id="ARBA00004141"/>
    </source>
</evidence>
<organism evidence="8 9">
    <name type="scientific">Diaporthe australafricana</name>
    <dbReference type="NCBI Taxonomy" id="127596"/>
    <lineage>
        <taxon>Eukaryota</taxon>
        <taxon>Fungi</taxon>
        <taxon>Dikarya</taxon>
        <taxon>Ascomycota</taxon>
        <taxon>Pezizomycotina</taxon>
        <taxon>Sordariomycetes</taxon>
        <taxon>Sordariomycetidae</taxon>
        <taxon>Diaporthales</taxon>
        <taxon>Diaporthaceae</taxon>
        <taxon>Diaporthe</taxon>
    </lineage>
</organism>
<feature type="transmembrane region" description="Helical" evidence="6">
    <location>
        <begin position="232"/>
        <end position="254"/>
    </location>
</feature>
<dbReference type="PANTHER" id="PTHR43791:SF40">
    <property type="entry name" value="THIAMINE PATHWAY TRANSPORTER THI73"/>
    <property type="match status" value="1"/>
</dbReference>
<sequence>MASTSVESKNTSIHKADGVLTEKKAVLAEHSDSDSRYDQALDFLKQHKNDAAVSLSRQASFTRALRRRVDFRVIPFLCCCYTLNFLDKVLLNYANIMGMAKQINLVGNDYSHAYADFWIASLVFSLPNVWLLNKFPVAKFLGSCLIGWGLCNACHAALENYAGLVALRVLSGAFESGILPCLILIASQYFTYEEQATRFSFWYIGMGFGQIFGGLISFGFQHVPADAALSSWKTMFLVLGLVTIAFGVLVLFLVPDTPMTAKFLSNDDKVALLEHVKVNQTGIENTHFHPGQLLEGLLDIGCWLLLVNIMLQLVGSGVVTAFSATILKSFDYTAKEAALLTMPCGVVNIIATLSNASFVRYYGNRWLVITFSAVVGTIGAGLLCFLPHSNKAGLLVGIYLINVLPGATIIVFQWLSCNVAGHTKRAYISAAANAAFAVGNIVGPETFRANEAPGFRSAKLTLVIAWALLAAISPLAGGYYALKNRSRERSFGHADEVTDKQAYAGLTDKENLTFRYHL</sequence>
<evidence type="ECO:0000256" key="6">
    <source>
        <dbReference type="SAM" id="Phobius"/>
    </source>
</evidence>
<feature type="transmembrane region" description="Helical" evidence="6">
    <location>
        <begin position="140"/>
        <end position="158"/>
    </location>
</feature>
<feature type="transmembrane region" description="Helical" evidence="6">
    <location>
        <begin position="73"/>
        <end position="94"/>
    </location>
</feature>
<dbReference type="Pfam" id="PF07690">
    <property type="entry name" value="MFS_1"/>
    <property type="match status" value="1"/>
</dbReference>
<dbReference type="PROSITE" id="PS50850">
    <property type="entry name" value="MFS"/>
    <property type="match status" value="1"/>
</dbReference>
<dbReference type="PANTHER" id="PTHR43791">
    <property type="entry name" value="PERMEASE-RELATED"/>
    <property type="match status" value="1"/>
</dbReference>
<accession>A0ABR3XKH2</accession>
<feature type="transmembrane region" description="Helical" evidence="6">
    <location>
        <begin position="164"/>
        <end position="187"/>
    </location>
</feature>
<keyword evidence="2" id="KW-0813">Transport</keyword>
<feature type="transmembrane region" description="Helical" evidence="6">
    <location>
        <begin position="426"/>
        <end position="443"/>
    </location>
</feature>
<evidence type="ECO:0000259" key="7">
    <source>
        <dbReference type="PROSITE" id="PS50850"/>
    </source>
</evidence>
<evidence type="ECO:0000256" key="4">
    <source>
        <dbReference type="ARBA" id="ARBA00022989"/>
    </source>
</evidence>
<comment type="caution">
    <text evidence="8">The sequence shown here is derived from an EMBL/GenBank/DDBJ whole genome shotgun (WGS) entry which is preliminary data.</text>
</comment>
<keyword evidence="4 6" id="KW-1133">Transmembrane helix</keyword>
<dbReference type="EMBL" id="JAWRVE010000017">
    <property type="protein sequence ID" value="KAL1876236.1"/>
    <property type="molecule type" value="Genomic_DNA"/>
</dbReference>
<feature type="transmembrane region" description="Helical" evidence="6">
    <location>
        <begin position="394"/>
        <end position="414"/>
    </location>
</feature>
<proteinExistence type="predicted"/>
<comment type="subcellular location">
    <subcellularLocation>
        <location evidence="1">Membrane</location>
        <topology evidence="1">Multi-pass membrane protein</topology>
    </subcellularLocation>
</comment>
<keyword evidence="5 6" id="KW-0472">Membrane</keyword>
<evidence type="ECO:0000313" key="8">
    <source>
        <dbReference type="EMBL" id="KAL1876236.1"/>
    </source>
</evidence>
<dbReference type="SUPFAM" id="SSF103473">
    <property type="entry name" value="MFS general substrate transporter"/>
    <property type="match status" value="1"/>
</dbReference>
<keyword evidence="3 6" id="KW-0812">Transmembrane</keyword>
<gene>
    <name evidence="8" type="ORF">Daus18300_002864</name>
</gene>
<feature type="domain" description="Major facilitator superfamily (MFS) profile" evidence="7">
    <location>
        <begin position="73"/>
        <end position="485"/>
    </location>
</feature>
<feature type="transmembrane region" description="Helical" evidence="6">
    <location>
        <begin position="199"/>
        <end position="220"/>
    </location>
</feature>
<dbReference type="InterPro" id="IPR020846">
    <property type="entry name" value="MFS_dom"/>
</dbReference>
<dbReference type="InterPro" id="IPR036259">
    <property type="entry name" value="MFS_trans_sf"/>
</dbReference>
<evidence type="ECO:0000256" key="3">
    <source>
        <dbReference type="ARBA" id="ARBA00022692"/>
    </source>
</evidence>
<feature type="transmembrane region" description="Helical" evidence="6">
    <location>
        <begin position="463"/>
        <end position="482"/>
    </location>
</feature>
<evidence type="ECO:0000256" key="2">
    <source>
        <dbReference type="ARBA" id="ARBA00022448"/>
    </source>
</evidence>
<name>A0ABR3XKH2_9PEZI</name>